<evidence type="ECO:0000313" key="1">
    <source>
        <dbReference type="EMBL" id="CAB4610426.1"/>
    </source>
</evidence>
<gene>
    <name evidence="1" type="ORF">UFOPK1857_00375</name>
</gene>
<reference evidence="1" key="1">
    <citation type="submission" date="2020-05" db="EMBL/GenBank/DDBJ databases">
        <authorList>
            <person name="Chiriac C."/>
            <person name="Salcher M."/>
            <person name="Ghai R."/>
            <person name="Kavagutti S V."/>
        </authorList>
    </citation>
    <scope>NUCLEOTIDE SEQUENCE</scope>
</reference>
<organism evidence="1">
    <name type="scientific">freshwater metagenome</name>
    <dbReference type="NCBI Taxonomy" id="449393"/>
    <lineage>
        <taxon>unclassified sequences</taxon>
        <taxon>metagenomes</taxon>
        <taxon>ecological metagenomes</taxon>
    </lineage>
</organism>
<dbReference type="AlphaFoldDB" id="A0A6J6HBT1"/>
<accession>A0A6J6HBT1</accession>
<dbReference type="EMBL" id="CAEZUU010000053">
    <property type="protein sequence ID" value="CAB4610426.1"/>
    <property type="molecule type" value="Genomic_DNA"/>
</dbReference>
<sequence>MSEDLTQQVKEEVARVSALPLEEQPAAFAAIRDQLERTLNSDEDSASSNRSE</sequence>
<name>A0A6J6HBT1_9ZZZZ</name>
<proteinExistence type="predicted"/>
<protein>
    <submittedName>
        <fullName evidence="1">Unannotated protein</fullName>
    </submittedName>
</protein>